<protein>
    <recommendedName>
        <fullName evidence="4">Ig-like domain-containing protein</fullName>
    </recommendedName>
</protein>
<keyword evidence="1" id="KW-0732">Signal</keyword>
<evidence type="ECO:0000256" key="1">
    <source>
        <dbReference type="SAM" id="SignalP"/>
    </source>
</evidence>
<gene>
    <name evidence="2" type="ORF">G5C66_06490</name>
</gene>
<evidence type="ECO:0008006" key="4">
    <source>
        <dbReference type="Google" id="ProtNLM"/>
    </source>
</evidence>
<dbReference type="RefSeq" id="WP_165110144.1">
    <property type="nucleotide sequence ID" value="NZ_JAALAA010000004.1"/>
</dbReference>
<evidence type="ECO:0000313" key="2">
    <source>
        <dbReference type="EMBL" id="NGN92390.1"/>
    </source>
</evidence>
<dbReference type="Proteomes" id="UP000483261">
    <property type="component" value="Unassembled WGS sequence"/>
</dbReference>
<keyword evidence="3" id="KW-1185">Reference proteome</keyword>
<name>A0A6M1QXJ2_9ACTN</name>
<comment type="caution">
    <text evidence="2">The sequence shown here is derived from an EMBL/GenBank/DDBJ whole genome shotgun (WGS) entry which is preliminary data.</text>
</comment>
<feature type="signal peptide" evidence="1">
    <location>
        <begin position="1"/>
        <end position="23"/>
    </location>
</feature>
<organism evidence="2 3">
    <name type="scientific">Nocardioides turkmenicus</name>
    <dbReference type="NCBI Taxonomy" id="2711220"/>
    <lineage>
        <taxon>Bacteria</taxon>
        <taxon>Bacillati</taxon>
        <taxon>Actinomycetota</taxon>
        <taxon>Actinomycetes</taxon>
        <taxon>Propionibacteriales</taxon>
        <taxon>Nocardioidaceae</taxon>
        <taxon>Nocardioides</taxon>
    </lineage>
</organism>
<feature type="chain" id="PRO_5039355244" description="Ig-like domain-containing protein" evidence="1">
    <location>
        <begin position="24"/>
        <end position="332"/>
    </location>
</feature>
<proteinExistence type="predicted"/>
<evidence type="ECO:0000313" key="3">
    <source>
        <dbReference type="Proteomes" id="UP000483261"/>
    </source>
</evidence>
<dbReference type="AlphaFoldDB" id="A0A6M1QXJ2"/>
<dbReference type="EMBL" id="JAALAA010000004">
    <property type="protein sequence ID" value="NGN92390.1"/>
    <property type="molecule type" value="Genomic_DNA"/>
</dbReference>
<reference evidence="2 3" key="1">
    <citation type="submission" date="2020-02" db="EMBL/GenBank/DDBJ databases">
        <title>Whole-genome analyses of novel actinobacteria.</title>
        <authorList>
            <person name="Sahin N."/>
        </authorList>
    </citation>
    <scope>NUCLEOTIDE SEQUENCE [LARGE SCALE GENOMIC DNA]</scope>
    <source>
        <strain evidence="2 3">KC13</strain>
    </source>
</reference>
<sequence>MPRSLARLVLGMVLATAVVTVPASVTVPSAEAACRPALQSLTLARGTVAGGTSTTATVRLTCRAPRRTPVQLWASTGIRVPAYVYVARGRSTTTVTVRTSPTTVRSSGRVKAVHRQVVRRATLVRTVTPCYPTPVPTSVALPAYVHAGQTATGMVTLDCVAKTSLAVSLTSSSSWVSVPGTLTIVAGRRTASFRAVTKAPSTGSLPAFDVTIRATRGRKSAARVMQVRPEIRPFRAGDRFTVNEPVLTPEGTDGWVRGTLRITLDHPAGPGGLDVNGSVIPEGGTWTEATIYHHAYPPDSRVTDHLTIVDSTGNVLVHEDFTYVVHRAPEGP</sequence>
<accession>A0A6M1QXJ2</accession>